<gene>
    <name evidence="1" type="ORF">ACFSUO_08100</name>
</gene>
<organism evidence="1 2">
    <name type="scientific">Lentibacillus juripiscarius</name>
    <dbReference type="NCBI Taxonomy" id="257446"/>
    <lineage>
        <taxon>Bacteria</taxon>
        <taxon>Bacillati</taxon>
        <taxon>Bacillota</taxon>
        <taxon>Bacilli</taxon>
        <taxon>Bacillales</taxon>
        <taxon>Bacillaceae</taxon>
        <taxon>Lentibacillus</taxon>
    </lineage>
</organism>
<proteinExistence type="predicted"/>
<dbReference type="PANTHER" id="PTHR21621:SF4">
    <property type="entry name" value="GLUTATHIONE SYNTHETASE"/>
    <property type="match status" value="1"/>
</dbReference>
<accession>A0ABW5V8F7</accession>
<dbReference type="EMBL" id="JBHUNA010000018">
    <property type="protein sequence ID" value="MFD2760927.1"/>
    <property type="molecule type" value="Genomic_DNA"/>
</dbReference>
<reference evidence="2" key="1">
    <citation type="journal article" date="2019" name="Int. J. Syst. Evol. Microbiol.">
        <title>The Global Catalogue of Microorganisms (GCM) 10K type strain sequencing project: providing services to taxonomists for standard genome sequencing and annotation.</title>
        <authorList>
            <consortium name="The Broad Institute Genomics Platform"/>
            <consortium name="The Broad Institute Genome Sequencing Center for Infectious Disease"/>
            <person name="Wu L."/>
            <person name="Ma J."/>
        </authorList>
    </citation>
    <scope>NUCLEOTIDE SEQUENCE [LARGE SCALE GENOMIC DNA]</scope>
    <source>
        <strain evidence="2">TISTR 1535</strain>
    </source>
</reference>
<protein>
    <submittedName>
        <fullName evidence="1">YheC/YheD family protein</fullName>
    </submittedName>
</protein>
<evidence type="ECO:0000313" key="2">
    <source>
        <dbReference type="Proteomes" id="UP001597502"/>
    </source>
</evidence>
<name>A0ABW5V8F7_9BACI</name>
<dbReference type="Gene3D" id="3.30.470.20">
    <property type="entry name" value="ATP-grasp fold, B domain"/>
    <property type="match status" value="1"/>
</dbReference>
<evidence type="ECO:0000313" key="1">
    <source>
        <dbReference type="EMBL" id="MFD2760927.1"/>
    </source>
</evidence>
<dbReference type="Gene3D" id="3.30.1490.20">
    <property type="entry name" value="ATP-grasp fold, A domain"/>
    <property type="match status" value="1"/>
</dbReference>
<dbReference type="InterPro" id="IPR013815">
    <property type="entry name" value="ATP_grasp_subdomain_1"/>
</dbReference>
<dbReference type="Proteomes" id="UP001597502">
    <property type="component" value="Unassembled WGS sequence"/>
</dbReference>
<dbReference type="SUPFAM" id="SSF56059">
    <property type="entry name" value="Glutathione synthetase ATP-binding domain-like"/>
    <property type="match status" value="1"/>
</dbReference>
<dbReference type="RefSeq" id="WP_382392902.1">
    <property type="nucleotide sequence ID" value="NZ_JBHUNA010000018.1"/>
</dbReference>
<comment type="caution">
    <text evidence="1">The sequence shown here is derived from an EMBL/GenBank/DDBJ whole genome shotgun (WGS) entry which is preliminary data.</text>
</comment>
<keyword evidence="2" id="KW-1185">Reference proteome</keyword>
<sequence length="332" mass="38477">MLIGFMRNIQKPQKFVRLLAKTTKYNGIDLVYFTANDVDIEREKINGRMLIENKWVRQEVPIPSFVDINVYCFKHKRVINFLQSKSTLSSGRFGPKDTVYQKVKEDGEFAHLIIPTKHITEFREFKEFLKEHGTIILKPRLGHKGEGIYKLAKQKGDYILTFGNQVSNLSKREIKEFFNNNINKNQYIFQKYINSKTKNGEPFDCRIRLEKNGNNKWQAAIYMIRIGTGQKIVSNVSQGGSVSQLLPFLRANYEDWETVNDSLKRIGSQFPYKMEQIFNKKITSMGIDIGIDSDGKPYLFEVNTAPGAEFALGEIALIKSEHYKYRLTETND</sequence>
<dbReference type="PANTHER" id="PTHR21621">
    <property type="entry name" value="RIBOSOMAL PROTEIN S6 MODIFICATION PROTEIN"/>
    <property type="match status" value="1"/>
</dbReference>
<dbReference type="InterPro" id="IPR026838">
    <property type="entry name" value="YheC/D"/>
</dbReference>
<dbReference type="Pfam" id="PF14398">
    <property type="entry name" value="ATPgrasp_YheCD"/>
    <property type="match status" value="1"/>
</dbReference>